<dbReference type="EMBL" id="ANMU01000034">
    <property type="protein sequence ID" value="EMJ83843.1"/>
    <property type="molecule type" value="Genomic_DNA"/>
</dbReference>
<evidence type="ECO:0000313" key="2">
    <source>
        <dbReference type="Proteomes" id="UP000011873"/>
    </source>
</evidence>
<accession>M6C4Z0</accession>
<dbReference type="Proteomes" id="UP000011873">
    <property type="component" value="Unassembled WGS sequence"/>
</dbReference>
<evidence type="ECO:0000313" key="1">
    <source>
        <dbReference type="EMBL" id="EMJ83843.1"/>
    </source>
</evidence>
<gene>
    <name evidence="1" type="ORF">LEP1GSC016_0454</name>
</gene>
<protein>
    <submittedName>
        <fullName evidence="1">Uncharacterized protein</fullName>
    </submittedName>
</protein>
<proteinExistence type="predicted"/>
<dbReference type="PATRIC" id="fig|1218567.3.peg.833"/>
<reference evidence="1 2" key="1">
    <citation type="submission" date="2013-01" db="EMBL/GenBank/DDBJ databases">
        <authorList>
            <person name="Harkins D.M."/>
            <person name="Durkin A.S."/>
            <person name="Brinkac L.M."/>
            <person name="Haft D.H."/>
            <person name="Selengut J.D."/>
            <person name="Sanka R."/>
            <person name="DePew J."/>
            <person name="Purushe J."/>
            <person name="Galloway R.L."/>
            <person name="Vinetz J.M."/>
            <person name="Sutton G.G."/>
            <person name="Nierman W.C."/>
            <person name="Fouts D.E."/>
        </authorList>
    </citation>
    <scope>NUCLEOTIDE SEQUENCE [LARGE SCALE GENOMIC DNA]</scope>
    <source>
        <strain evidence="1 2">Sponselee CDC</strain>
    </source>
</reference>
<dbReference type="AlphaFoldDB" id="M6C4Z0"/>
<sequence length="38" mass="4239">MEFSTTLLDKMKILKAKEISKLLTGNKNPSSANRSETL</sequence>
<comment type="caution">
    <text evidence="1">The sequence shown here is derived from an EMBL/GenBank/DDBJ whole genome shotgun (WGS) entry which is preliminary data.</text>
</comment>
<organism evidence="1 2">
    <name type="scientific">Leptospira borgpetersenii serovar Hardjo-bovis str. Sponselee</name>
    <dbReference type="NCBI Taxonomy" id="1303729"/>
    <lineage>
        <taxon>Bacteria</taxon>
        <taxon>Pseudomonadati</taxon>
        <taxon>Spirochaetota</taxon>
        <taxon>Spirochaetia</taxon>
        <taxon>Leptospirales</taxon>
        <taxon>Leptospiraceae</taxon>
        <taxon>Leptospira</taxon>
    </lineage>
</organism>
<name>M6C4Z0_LEPBO</name>